<comment type="subcellular location">
    <subcellularLocation>
        <location evidence="1">Membrane</location>
        <topology evidence="1">Multi-pass membrane protein</topology>
    </subcellularLocation>
</comment>
<feature type="transmembrane region" description="Helical" evidence="7">
    <location>
        <begin position="197"/>
        <end position="216"/>
    </location>
</feature>
<feature type="transmembrane region" description="Helical" evidence="7">
    <location>
        <begin position="6"/>
        <end position="24"/>
    </location>
</feature>
<comment type="catalytic activity">
    <reaction evidence="6">
        <text>L-histidine(out) + L-arginine(in) = L-histidine(in) + L-arginine(out)</text>
        <dbReference type="Rhea" id="RHEA:71063"/>
        <dbReference type="ChEBI" id="CHEBI:32682"/>
        <dbReference type="ChEBI" id="CHEBI:57595"/>
    </reaction>
</comment>
<dbReference type="InterPro" id="IPR051415">
    <property type="entry name" value="LAAT-1"/>
</dbReference>
<dbReference type="FunFam" id="1.20.1280.290:FF:000009">
    <property type="entry name" value="PQ loop repeat family protein"/>
    <property type="match status" value="1"/>
</dbReference>
<dbReference type="GO" id="GO:0034486">
    <property type="term" value="P:vacuolar transmembrane transport"/>
    <property type="evidence" value="ECO:0007669"/>
    <property type="project" value="UniProtKB-ARBA"/>
</dbReference>
<feature type="transmembrane region" description="Helical" evidence="7">
    <location>
        <begin position="157"/>
        <end position="177"/>
    </location>
</feature>
<dbReference type="GO" id="GO:0015174">
    <property type="term" value="F:basic amino acid transmembrane transporter activity"/>
    <property type="evidence" value="ECO:0007669"/>
    <property type="project" value="UniProtKB-ARBA"/>
</dbReference>
<protein>
    <recommendedName>
        <fullName evidence="10">PQ-loop-domain-containing protein</fullName>
    </recommendedName>
</protein>
<dbReference type="OrthoDB" id="8048523at2759"/>
<feature type="transmembrane region" description="Helical" evidence="7">
    <location>
        <begin position="63"/>
        <end position="88"/>
    </location>
</feature>
<keyword evidence="9" id="KW-1185">Reference proteome</keyword>
<keyword evidence="3 7" id="KW-1133">Transmembrane helix</keyword>
<dbReference type="GO" id="GO:0098852">
    <property type="term" value="C:lytic vacuole membrane"/>
    <property type="evidence" value="ECO:0007669"/>
    <property type="project" value="UniProtKB-ARBA"/>
</dbReference>
<evidence type="ECO:0000256" key="2">
    <source>
        <dbReference type="ARBA" id="ARBA00022692"/>
    </source>
</evidence>
<keyword evidence="2 7" id="KW-0812">Transmembrane</keyword>
<keyword evidence="4 7" id="KW-0472">Membrane</keyword>
<sequence>MSQIESLASLMGWLSFASWLLVYTPQFYENYINQSGEGVSISFILIWALGDLTNLFGSWKQNLLPTMIILAIYYTLCDILLAFQIFYYRYKIQKPLKTNSNPTDHFSNQPDLNHLTSQTHPLLSDSNSNSSAPSKLSPPFSLSYYLNIISTHCFQGLTSYFTAYTLICFIGFTGWLISQSHSNNSQPSTKPVENWDLGAQIAGWISAASYLGSRIPQILKNKITKCKGLSLLFFLVGITGNVTYVASILIPSREFTHIWINMSWLVGSAGTILLDLIVLFQFWDYRHERQHIQLS</sequence>
<dbReference type="InterPro" id="IPR006603">
    <property type="entry name" value="PQ-loop_rpt"/>
</dbReference>
<feature type="transmembrane region" description="Helical" evidence="7">
    <location>
        <begin position="228"/>
        <end position="250"/>
    </location>
</feature>
<proteinExistence type="inferred from homology"/>
<dbReference type="PANTHER" id="PTHR16201">
    <property type="entry name" value="SEVEN TRANSMEMBRANE PROTEIN 1-RELATED"/>
    <property type="match status" value="1"/>
</dbReference>
<organism evidence="8 9">
    <name type="scientific">Austropuccinia psidii MF-1</name>
    <dbReference type="NCBI Taxonomy" id="1389203"/>
    <lineage>
        <taxon>Eukaryota</taxon>
        <taxon>Fungi</taxon>
        <taxon>Dikarya</taxon>
        <taxon>Basidiomycota</taxon>
        <taxon>Pucciniomycotina</taxon>
        <taxon>Pucciniomycetes</taxon>
        <taxon>Pucciniales</taxon>
        <taxon>Sphaerophragmiaceae</taxon>
        <taxon>Austropuccinia</taxon>
    </lineage>
</organism>
<dbReference type="Proteomes" id="UP000765509">
    <property type="component" value="Unassembled WGS sequence"/>
</dbReference>
<comment type="similarity">
    <text evidence="5">Belongs to the laat-1 family.</text>
</comment>
<dbReference type="SMART" id="SM00679">
    <property type="entry name" value="CTNS"/>
    <property type="match status" value="2"/>
</dbReference>
<name>A0A9Q3EB62_9BASI</name>
<feature type="transmembrane region" description="Helical" evidence="7">
    <location>
        <begin position="262"/>
        <end position="283"/>
    </location>
</feature>
<dbReference type="FunFam" id="1.20.1280.290:FF:000012">
    <property type="entry name" value="Vacuolar membrane PQ loop repeat protein"/>
    <property type="match status" value="1"/>
</dbReference>
<dbReference type="EMBL" id="AVOT02026410">
    <property type="protein sequence ID" value="MBW0518114.1"/>
    <property type="molecule type" value="Genomic_DNA"/>
</dbReference>
<accession>A0A9Q3EB62</accession>
<evidence type="ECO:0008006" key="10">
    <source>
        <dbReference type="Google" id="ProtNLM"/>
    </source>
</evidence>
<evidence type="ECO:0000256" key="5">
    <source>
        <dbReference type="ARBA" id="ARBA00038039"/>
    </source>
</evidence>
<evidence type="ECO:0000256" key="6">
    <source>
        <dbReference type="ARBA" id="ARBA00050768"/>
    </source>
</evidence>
<dbReference type="PANTHER" id="PTHR16201:SF44">
    <property type="entry name" value="SEVEN TRANSMEMBRANE PROTEIN 1"/>
    <property type="match status" value="1"/>
</dbReference>
<dbReference type="Gene3D" id="1.20.1280.290">
    <property type="match status" value="2"/>
</dbReference>
<dbReference type="AlphaFoldDB" id="A0A9Q3EB62"/>
<comment type="caution">
    <text evidence="8">The sequence shown here is derived from an EMBL/GenBank/DDBJ whole genome shotgun (WGS) entry which is preliminary data.</text>
</comment>
<reference evidence="8" key="1">
    <citation type="submission" date="2021-03" db="EMBL/GenBank/DDBJ databases">
        <title>Draft genome sequence of rust myrtle Austropuccinia psidii MF-1, a brazilian biotype.</title>
        <authorList>
            <person name="Quecine M.C."/>
            <person name="Pachon D.M.R."/>
            <person name="Bonatelli M.L."/>
            <person name="Correr F.H."/>
            <person name="Franceschini L.M."/>
            <person name="Leite T.F."/>
            <person name="Margarido G.R.A."/>
            <person name="Almeida C.A."/>
            <person name="Ferrarezi J.A."/>
            <person name="Labate C.A."/>
        </authorList>
    </citation>
    <scope>NUCLEOTIDE SEQUENCE</scope>
    <source>
        <strain evidence="8">MF-1</strain>
    </source>
</reference>
<dbReference type="Pfam" id="PF04193">
    <property type="entry name" value="PQ-loop"/>
    <property type="match status" value="2"/>
</dbReference>
<evidence type="ECO:0000313" key="8">
    <source>
        <dbReference type="EMBL" id="MBW0518114.1"/>
    </source>
</evidence>
<evidence type="ECO:0000256" key="4">
    <source>
        <dbReference type="ARBA" id="ARBA00023136"/>
    </source>
</evidence>
<evidence type="ECO:0000256" key="7">
    <source>
        <dbReference type="SAM" id="Phobius"/>
    </source>
</evidence>
<feature type="transmembrane region" description="Helical" evidence="7">
    <location>
        <begin position="36"/>
        <end position="57"/>
    </location>
</feature>
<evidence type="ECO:0000313" key="9">
    <source>
        <dbReference type="Proteomes" id="UP000765509"/>
    </source>
</evidence>
<gene>
    <name evidence="8" type="ORF">O181_057829</name>
</gene>
<evidence type="ECO:0000256" key="3">
    <source>
        <dbReference type="ARBA" id="ARBA00022989"/>
    </source>
</evidence>
<evidence type="ECO:0000256" key="1">
    <source>
        <dbReference type="ARBA" id="ARBA00004141"/>
    </source>
</evidence>